<feature type="transmembrane region" description="Helical" evidence="1">
    <location>
        <begin position="425"/>
        <end position="448"/>
    </location>
</feature>
<name>A0A1V9ZK55_ACHHY</name>
<keyword evidence="1" id="KW-1133">Transmembrane helix</keyword>
<dbReference type="Proteomes" id="UP000243579">
    <property type="component" value="Unassembled WGS sequence"/>
</dbReference>
<reference evidence="3 4" key="1">
    <citation type="journal article" date="2014" name="Genome Biol. Evol.">
        <title>The secreted proteins of Achlya hypogyna and Thraustotheca clavata identify the ancestral oomycete secretome and reveal gene acquisitions by horizontal gene transfer.</title>
        <authorList>
            <person name="Misner I."/>
            <person name="Blouin N."/>
            <person name="Leonard G."/>
            <person name="Richards T.A."/>
            <person name="Lane C.E."/>
        </authorList>
    </citation>
    <scope>NUCLEOTIDE SEQUENCE [LARGE SCALE GENOMIC DNA]</scope>
    <source>
        <strain evidence="3 4">ATCC 48635</strain>
    </source>
</reference>
<dbReference type="Pfam" id="PF07712">
    <property type="entry name" value="SURNod19"/>
    <property type="match status" value="1"/>
</dbReference>
<comment type="caution">
    <text evidence="3">The sequence shown here is derived from an EMBL/GenBank/DDBJ whole genome shotgun (WGS) entry which is preliminary data.</text>
</comment>
<evidence type="ECO:0000313" key="4">
    <source>
        <dbReference type="Proteomes" id="UP000243579"/>
    </source>
</evidence>
<keyword evidence="1" id="KW-0472">Membrane</keyword>
<accession>A0A1V9ZK55</accession>
<dbReference type="STRING" id="1202772.A0A1V9ZK55"/>
<dbReference type="PANTHER" id="PTHR33390:SF1">
    <property type="entry name" value="STRESS UP-REGULATED NOD 19 PROTEIN"/>
    <property type="match status" value="1"/>
</dbReference>
<feature type="signal peptide" evidence="2">
    <location>
        <begin position="1"/>
        <end position="16"/>
    </location>
</feature>
<keyword evidence="4" id="KW-1185">Reference proteome</keyword>
<evidence type="ECO:0008006" key="5">
    <source>
        <dbReference type="Google" id="ProtNLM"/>
    </source>
</evidence>
<evidence type="ECO:0000313" key="3">
    <source>
        <dbReference type="EMBL" id="OQR98369.1"/>
    </source>
</evidence>
<dbReference type="InterPro" id="IPR011692">
    <property type="entry name" value="Stress_up-reg_Nod19"/>
</dbReference>
<dbReference type="AlphaFoldDB" id="A0A1V9ZK55"/>
<feature type="chain" id="PRO_5012686853" description="Secreted protein" evidence="2">
    <location>
        <begin position="17"/>
        <end position="468"/>
    </location>
</feature>
<sequence>MKFTSVLIAFLGAVAAERKSFTAYTQPITLEQGGISNAFHVLKIPKGPIAVYRFAGDIVEFAADGTVIPTPNYDAYLHHHVVGSRHERYASQDGKWTPMKPKGAYRGVGFGAGTEARGTPQEFYFPYAFFTAEGEDEWIANVHIINTRKMTPAQAHRCLECPCTAEDDFSNGTINGVENPHECSPQLLHDNNTVCSFETYTGGLWCCNTGEFCLEKNELPTPAPATSTYYMRYTIEYDDIKPENRELYLAGCCDASGDLVHHGAVEYDVPKCDPSVNPGCVYTISARQHVGQGNMVFDLGNDYVQDDREVELVYAVGHQHRAGLGIHLYNDTTDELLCSSVPTYGNGTVAGNEDGYVIAMSTCTFNPPRRMRTTDVLRIVASYDSTTAHTGVMSLWYLAIADVVPAAETTTKGLATSADVASTSWPTLGVAASAAAVAAVIVAAVMVYRRQARQGYDQVDSEKTPMQQ</sequence>
<protein>
    <recommendedName>
        <fullName evidence="5">Secreted protein</fullName>
    </recommendedName>
</protein>
<dbReference type="EMBL" id="JNBR01000085">
    <property type="protein sequence ID" value="OQR98369.1"/>
    <property type="molecule type" value="Genomic_DNA"/>
</dbReference>
<organism evidence="3 4">
    <name type="scientific">Achlya hypogyna</name>
    <name type="common">Oomycete</name>
    <name type="synonym">Protoachlya hypogyna</name>
    <dbReference type="NCBI Taxonomy" id="1202772"/>
    <lineage>
        <taxon>Eukaryota</taxon>
        <taxon>Sar</taxon>
        <taxon>Stramenopiles</taxon>
        <taxon>Oomycota</taxon>
        <taxon>Saprolegniomycetes</taxon>
        <taxon>Saprolegniales</taxon>
        <taxon>Achlyaceae</taxon>
        <taxon>Achlya</taxon>
    </lineage>
</organism>
<dbReference type="OrthoDB" id="59871at2759"/>
<proteinExistence type="predicted"/>
<evidence type="ECO:0000256" key="2">
    <source>
        <dbReference type="SAM" id="SignalP"/>
    </source>
</evidence>
<evidence type="ECO:0000256" key="1">
    <source>
        <dbReference type="SAM" id="Phobius"/>
    </source>
</evidence>
<keyword evidence="1" id="KW-0812">Transmembrane</keyword>
<gene>
    <name evidence="3" type="ORF">ACHHYP_08685</name>
</gene>
<keyword evidence="2" id="KW-0732">Signal</keyword>
<dbReference type="PANTHER" id="PTHR33390">
    <property type="entry name" value="STRESS UP-REGULATED NOD 19 PROTEIN"/>
    <property type="match status" value="1"/>
</dbReference>